<comment type="similarity">
    <text evidence="6">Belongs to the Vsr family.</text>
</comment>
<keyword evidence="5" id="KW-0234">DNA repair</keyword>
<organism evidence="7 8">
    <name type="scientific">Alteraurantiacibacter lauratis</name>
    <dbReference type="NCBI Taxonomy" id="2054627"/>
    <lineage>
        <taxon>Bacteria</taxon>
        <taxon>Pseudomonadati</taxon>
        <taxon>Pseudomonadota</taxon>
        <taxon>Alphaproteobacteria</taxon>
        <taxon>Sphingomonadales</taxon>
        <taxon>Erythrobacteraceae</taxon>
        <taxon>Alteraurantiacibacter</taxon>
    </lineage>
</organism>
<keyword evidence="1" id="KW-0540">Nuclease</keyword>
<dbReference type="NCBIfam" id="TIGR00632">
    <property type="entry name" value="vsr"/>
    <property type="match status" value="1"/>
</dbReference>
<name>A0ABV7EFM9_9SPHN</name>
<dbReference type="SUPFAM" id="SSF52980">
    <property type="entry name" value="Restriction endonuclease-like"/>
    <property type="match status" value="1"/>
</dbReference>
<evidence type="ECO:0000313" key="7">
    <source>
        <dbReference type="EMBL" id="MFC3100649.1"/>
    </source>
</evidence>
<dbReference type="InterPro" id="IPR011335">
    <property type="entry name" value="Restrct_endonuc-II-like"/>
</dbReference>
<evidence type="ECO:0000256" key="3">
    <source>
        <dbReference type="ARBA" id="ARBA00022763"/>
    </source>
</evidence>
<keyword evidence="3" id="KW-0227">DNA damage</keyword>
<evidence type="ECO:0000256" key="5">
    <source>
        <dbReference type="ARBA" id="ARBA00023204"/>
    </source>
</evidence>
<protein>
    <submittedName>
        <fullName evidence="7">Very short patch repair endonuclease</fullName>
    </submittedName>
</protein>
<dbReference type="GO" id="GO:0004519">
    <property type="term" value="F:endonuclease activity"/>
    <property type="evidence" value="ECO:0007669"/>
    <property type="project" value="UniProtKB-KW"/>
</dbReference>
<keyword evidence="4" id="KW-0378">Hydrolase</keyword>
<reference evidence="8" key="1">
    <citation type="journal article" date="2019" name="Int. J. Syst. Evol. Microbiol.">
        <title>The Global Catalogue of Microorganisms (GCM) 10K type strain sequencing project: providing services to taxonomists for standard genome sequencing and annotation.</title>
        <authorList>
            <consortium name="The Broad Institute Genomics Platform"/>
            <consortium name="The Broad Institute Genome Sequencing Center for Infectious Disease"/>
            <person name="Wu L."/>
            <person name="Ma J."/>
        </authorList>
    </citation>
    <scope>NUCLEOTIDE SEQUENCE [LARGE SCALE GENOMIC DNA]</scope>
    <source>
        <strain evidence="8">KCTC 52606</strain>
    </source>
</reference>
<dbReference type="CDD" id="cd00221">
    <property type="entry name" value="Vsr"/>
    <property type="match status" value="1"/>
</dbReference>
<evidence type="ECO:0000256" key="1">
    <source>
        <dbReference type="ARBA" id="ARBA00022722"/>
    </source>
</evidence>
<comment type="caution">
    <text evidence="7">The sequence shown here is derived from an EMBL/GenBank/DDBJ whole genome shotgun (WGS) entry which is preliminary data.</text>
</comment>
<accession>A0ABV7EFM9</accession>
<proteinExistence type="inferred from homology"/>
<dbReference type="Gene3D" id="3.40.960.10">
    <property type="entry name" value="VSR Endonuclease"/>
    <property type="match status" value="1"/>
</dbReference>
<sequence length="143" mass="16221">MMAGIRSADTAPERTIRKGLHRLGFRFRLHRRDLPGRPDIVLPRWRAVILAHGCFWHGHDCGLFRWPRTRADFWRTKIEGNRARDARDRKALLERGWRVLTVWECALKGRLAQGPEAVVAQAAAWLLGGASEGEIRGTIHGAG</sequence>
<dbReference type="Proteomes" id="UP001595378">
    <property type="component" value="Unassembled WGS sequence"/>
</dbReference>
<keyword evidence="2 7" id="KW-0255">Endonuclease</keyword>
<evidence type="ECO:0000256" key="4">
    <source>
        <dbReference type="ARBA" id="ARBA00022801"/>
    </source>
</evidence>
<evidence type="ECO:0000313" key="8">
    <source>
        <dbReference type="Proteomes" id="UP001595378"/>
    </source>
</evidence>
<evidence type="ECO:0000256" key="2">
    <source>
        <dbReference type="ARBA" id="ARBA00022759"/>
    </source>
</evidence>
<dbReference type="RefSeq" id="WP_336920627.1">
    <property type="nucleotide sequence ID" value="NZ_JBANRN010000022.1"/>
</dbReference>
<evidence type="ECO:0000256" key="6">
    <source>
        <dbReference type="ARBA" id="ARBA00029466"/>
    </source>
</evidence>
<gene>
    <name evidence="7" type="ORF">ACFODK_07105</name>
</gene>
<dbReference type="EMBL" id="JBHRSU010000022">
    <property type="protein sequence ID" value="MFC3100649.1"/>
    <property type="molecule type" value="Genomic_DNA"/>
</dbReference>
<keyword evidence="8" id="KW-1185">Reference proteome</keyword>
<dbReference type="Pfam" id="PF03852">
    <property type="entry name" value="Vsr"/>
    <property type="match status" value="1"/>
</dbReference>
<dbReference type="InterPro" id="IPR004603">
    <property type="entry name" value="DNA_mismatch_endonuc_vsr"/>
</dbReference>